<evidence type="ECO:0000256" key="1">
    <source>
        <dbReference type="SAM" id="MobiDB-lite"/>
    </source>
</evidence>
<protein>
    <submittedName>
        <fullName evidence="2">Uncharacterized protein</fullName>
    </submittedName>
</protein>
<proteinExistence type="predicted"/>
<dbReference type="Proteomes" id="UP001529510">
    <property type="component" value="Unassembled WGS sequence"/>
</dbReference>
<feature type="compositionally biased region" description="Basic and acidic residues" evidence="1">
    <location>
        <begin position="60"/>
        <end position="71"/>
    </location>
</feature>
<feature type="region of interest" description="Disordered" evidence="1">
    <location>
        <begin position="1"/>
        <end position="71"/>
    </location>
</feature>
<sequence length="71" mass="7706">QTSLQDVVCTVEEDDHQEPHASSPEVLPAAEDQQMVDGQPQDQDGPVSPSADVSGSHLPRQLDCDEIVRIE</sequence>
<dbReference type="AlphaFoldDB" id="A0ABD0Q0L0"/>
<accession>A0ABD0Q0L0</accession>
<evidence type="ECO:0000313" key="2">
    <source>
        <dbReference type="EMBL" id="KAL0179828.1"/>
    </source>
</evidence>
<dbReference type="EMBL" id="JAMKFB020000012">
    <property type="protein sequence ID" value="KAL0179828.1"/>
    <property type="molecule type" value="Genomic_DNA"/>
</dbReference>
<organism evidence="2 3">
    <name type="scientific">Cirrhinus mrigala</name>
    <name type="common">Mrigala</name>
    <dbReference type="NCBI Taxonomy" id="683832"/>
    <lineage>
        <taxon>Eukaryota</taxon>
        <taxon>Metazoa</taxon>
        <taxon>Chordata</taxon>
        <taxon>Craniata</taxon>
        <taxon>Vertebrata</taxon>
        <taxon>Euteleostomi</taxon>
        <taxon>Actinopterygii</taxon>
        <taxon>Neopterygii</taxon>
        <taxon>Teleostei</taxon>
        <taxon>Ostariophysi</taxon>
        <taxon>Cypriniformes</taxon>
        <taxon>Cyprinidae</taxon>
        <taxon>Labeoninae</taxon>
        <taxon>Labeonini</taxon>
        <taxon>Cirrhinus</taxon>
    </lineage>
</organism>
<keyword evidence="3" id="KW-1185">Reference proteome</keyword>
<reference evidence="2 3" key="1">
    <citation type="submission" date="2024-05" db="EMBL/GenBank/DDBJ databases">
        <title>Genome sequencing and assembly of Indian major carp, Cirrhinus mrigala (Hamilton, 1822).</title>
        <authorList>
            <person name="Mohindra V."/>
            <person name="Chowdhury L.M."/>
            <person name="Lal K."/>
            <person name="Jena J.K."/>
        </authorList>
    </citation>
    <scope>NUCLEOTIDE SEQUENCE [LARGE SCALE GENOMIC DNA]</scope>
    <source>
        <strain evidence="2">CM1030</strain>
        <tissue evidence="2">Blood</tissue>
    </source>
</reference>
<comment type="caution">
    <text evidence="2">The sequence shown here is derived from an EMBL/GenBank/DDBJ whole genome shotgun (WGS) entry which is preliminary data.</text>
</comment>
<feature type="non-terminal residue" evidence="2">
    <location>
        <position position="71"/>
    </location>
</feature>
<evidence type="ECO:0000313" key="3">
    <source>
        <dbReference type="Proteomes" id="UP001529510"/>
    </source>
</evidence>
<feature type="non-terminal residue" evidence="2">
    <location>
        <position position="1"/>
    </location>
</feature>
<gene>
    <name evidence="2" type="ORF">M9458_025270</name>
</gene>
<name>A0ABD0Q0L0_CIRMR</name>